<proteinExistence type="predicted"/>
<keyword evidence="1" id="KW-1133">Transmembrane helix</keyword>
<keyword evidence="1" id="KW-0812">Transmembrane</keyword>
<reference evidence="2 3" key="1">
    <citation type="submission" date="2020-07" db="EMBL/GenBank/DDBJ databases">
        <title>Vallitalea guaymasensis genome.</title>
        <authorList>
            <person name="Postec A."/>
        </authorList>
    </citation>
    <scope>NUCLEOTIDE SEQUENCE [LARGE SCALE GENOMIC DNA]</scope>
    <source>
        <strain evidence="2 3">Ra1766G1</strain>
    </source>
</reference>
<gene>
    <name evidence="2" type="ORF">HYG85_05340</name>
</gene>
<sequence>MNKYVKNEIKKSFAFILGGIIIGVLGYFQDGKDQKSLYALCLAFTIIGIAQIAIYLSVRNKPEYVDKIKAEKEERSVFIRDKAGKSAFWITFGAIAISSNLSQFTKLTVADYGNIILVLMCIVYFSFFFYNLKKY</sequence>
<feature type="transmembrane region" description="Helical" evidence="1">
    <location>
        <begin position="112"/>
        <end position="132"/>
    </location>
</feature>
<dbReference type="InterPro" id="IPR005915">
    <property type="entry name" value="Tandem_5TM"/>
</dbReference>
<evidence type="ECO:0000256" key="1">
    <source>
        <dbReference type="SAM" id="Phobius"/>
    </source>
</evidence>
<feature type="transmembrane region" description="Helical" evidence="1">
    <location>
        <begin position="36"/>
        <end position="58"/>
    </location>
</feature>
<feature type="transmembrane region" description="Helical" evidence="1">
    <location>
        <begin position="12"/>
        <end position="30"/>
    </location>
</feature>
<dbReference type="Proteomes" id="UP000677305">
    <property type="component" value="Chromosome"/>
</dbReference>
<organism evidence="2 3">
    <name type="scientific">Vallitalea guaymasensis</name>
    <dbReference type="NCBI Taxonomy" id="1185412"/>
    <lineage>
        <taxon>Bacteria</taxon>
        <taxon>Bacillati</taxon>
        <taxon>Bacillota</taxon>
        <taxon>Clostridia</taxon>
        <taxon>Lachnospirales</taxon>
        <taxon>Vallitaleaceae</taxon>
        <taxon>Vallitalea</taxon>
    </lineage>
</organism>
<protein>
    <submittedName>
        <fullName evidence="2">DUF443 family protein</fullName>
    </submittedName>
</protein>
<dbReference type="EMBL" id="CP058561">
    <property type="protein sequence ID" value="QUH28372.1"/>
    <property type="molecule type" value="Genomic_DNA"/>
</dbReference>
<dbReference type="KEGG" id="vgu:HYG85_05340"/>
<feature type="transmembrane region" description="Helical" evidence="1">
    <location>
        <begin position="87"/>
        <end position="106"/>
    </location>
</feature>
<keyword evidence="3" id="KW-1185">Reference proteome</keyword>
<dbReference type="Pfam" id="PF04276">
    <property type="entry name" value="DUF443"/>
    <property type="match status" value="1"/>
</dbReference>
<evidence type="ECO:0000313" key="2">
    <source>
        <dbReference type="EMBL" id="QUH28372.1"/>
    </source>
</evidence>
<keyword evidence="1" id="KW-0472">Membrane</keyword>
<dbReference type="RefSeq" id="WP_212692605.1">
    <property type="nucleotide sequence ID" value="NZ_CP058561.1"/>
</dbReference>
<evidence type="ECO:0000313" key="3">
    <source>
        <dbReference type="Proteomes" id="UP000677305"/>
    </source>
</evidence>
<dbReference type="AlphaFoldDB" id="A0A8J8SB56"/>
<name>A0A8J8SB56_9FIRM</name>
<accession>A0A8J8SB56</accession>